<dbReference type="HOGENOM" id="CLU_005726_2_4_1"/>
<name>A0A0C9Z905_9AGAM</name>
<dbReference type="OrthoDB" id="3218065at2759"/>
<reference evidence="2" key="2">
    <citation type="submission" date="2015-01" db="EMBL/GenBank/DDBJ databases">
        <title>Evolutionary Origins and Diversification of the Mycorrhizal Mutualists.</title>
        <authorList>
            <consortium name="DOE Joint Genome Institute"/>
            <consortium name="Mycorrhizal Genomics Consortium"/>
            <person name="Kohler A."/>
            <person name="Kuo A."/>
            <person name="Nagy L.G."/>
            <person name="Floudas D."/>
            <person name="Copeland A."/>
            <person name="Barry K.W."/>
            <person name="Cichocki N."/>
            <person name="Veneault-Fourrey C."/>
            <person name="LaButti K."/>
            <person name="Lindquist E.A."/>
            <person name="Lipzen A."/>
            <person name="Lundell T."/>
            <person name="Morin E."/>
            <person name="Murat C."/>
            <person name="Riley R."/>
            <person name="Ohm R."/>
            <person name="Sun H."/>
            <person name="Tunlid A."/>
            <person name="Henrissat B."/>
            <person name="Grigoriev I.V."/>
            <person name="Hibbett D.S."/>
            <person name="Martin F."/>
        </authorList>
    </citation>
    <scope>NUCLEOTIDE SEQUENCE [LARGE SCALE GENOMIC DNA]</scope>
    <source>
        <strain evidence="2">441</strain>
    </source>
</reference>
<keyword evidence="2" id="KW-1185">Reference proteome</keyword>
<dbReference type="AlphaFoldDB" id="A0A0C9Z905"/>
<accession>A0A0C9Z905</accession>
<organism evidence="1 2">
    <name type="scientific">Pisolithus microcarpus 441</name>
    <dbReference type="NCBI Taxonomy" id="765257"/>
    <lineage>
        <taxon>Eukaryota</taxon>
        <taxon>Fungi</taxon>
        <taxon>Dikarya</taxon>
        <taxon>Basidiomycota</taxon>
        <taxon>Agaricomycotina</taxon>
        <taxon>Agaricomycetes</taxon>
        <taxon>Agaricomycetidae</taxon>
        <taxon>Boletales</taxon>
        <taxon>Sclerodermatineae</taxon>
        <taxon>Pisolithaceae</taxon>
        <taxon>Pisolithus</taxon>
    </lineage>
</organism>
<evidence type="ECO:0000313" key="2">
    <source>
        <dbReference type="Proteomes" id="UP000054018"/>
    </source>
</evidence>
<feature type="non-terminal residue" evidence="1">
    <location>
        <position position="362"/>
    </location>
</feature>
<sequence length="362" mass="41399">IPLFKRRRLDVPYRVQKQQKMDNRLLNLKTAFEDLDKMLKSAQTKFVGGQNGLQARRCRAIRAHLDLVIRNGRLSSDAAERAAETNGFSRSWGGRQLRGWTRQWVTNRKLPESLRGRHAKTASVLAIPSIKAELRAYLRSNKWSVNPGKLVKFTANEMLPREAEPYLQNLVDNEMPLALKKYLELELFPRIHLKVGHGISLPTARRWLRHEGKNWVFEDEHQLRKKGVGRGIHRSDVICSTVGHLVDAGESLEYGKNYDGYWTGERFCKQMLEKIIPAFEAAHGAGCRALFLIDNSQGHSAYAEDALRVSSRMNINPGGKQARMRKGWFICDGVRIEQDMVYSPEHPHFPDQPKGIKAILTE</sequence>
<dbReference type="PANTHER" id="PTHR35871">
    <property type="entry name" value="EXPRESSED PROTEIN"/>
    <property type="match status" value="1"/>
</dbReference>
<feature type="non-terminal residue" evidence="1">
    <location>
        <position position="1"/>
    </location>
</feature>
<evidence type="ECO:0000313" key="1">
    <source>
        <dbReference type="EMBL" id="KIK18907.1"/>
    </source>
</evidence>
<protein>
    <submittedName>
        <fullName evidence="1">Unplaced genomic scaffold scaffold_111, whole genome shotgun sequence</fullName>
    </submittedName>
</protein>
<gene>
    <name evidence="1" type="ORF">PISMIDRAFT_54765</name>
</gene>
<reference evidence="1 2" key="1">
    <citation type="submission" date="2014-04" db="EMBL/GenBank/DDBJ databases">
        <authorList>
            <consortium name="DOE Joint Genome Institute"/>
            <person name="Kuo A."/>
            <person name="Kohler A."/>
            <person name="Costa M.D."/>
            <person name="Nagy L.G."/>
            <person name="Floudas D."/>
            <person name="Copeland A."/>
            <person name="Barry K.W."/>
            <person name="Cichocki N."/>
            <person name="Veneault-Fourrey C."/>
            <person name="LaButti K."/>
            <person name="Lindquist E.A."/>
            <person name="Lipzen A."/>
            <person name="Lundell T."/>
            <person name="Morin E."/>
            <person name="Murat C."/>
            <person name="Sun H."/>
            <person name="Tunlid A."/>
            <person name="Henrissat B."/>
            <person name="Grigoriev I.V."/>
            <person name="Hibbett D.S."/>
            <person name="Martin F."/>
            <person name="Nordberg H.P."/>
            <person name="Cantor M.N."/>
            <person name="Hua S.X."/>
        </authorList>
    </citation>
    <scope>NUCLEOTIDE SEQUENCE [LARGE SCALE GENOMIC DNA]</scope>
    <source>
        <strain evidence="1 2">441</strain>
    </source>
</reference>
<dbReference type="PANTHER" id="PTHR35871:SF1">
    <property type="entry name" value="CXC1-LIKE CYSTEINE CLUSTER ASSOCIATED WITH KDZ TRANSPOSASES DOMAIN-CONTAINING PROTEIN"/>
    <property type="match status" value="1"/>
</dbReference>
<proteinExistence type="predicted"/>
<dbReference type="EMBL" id="KN833795">
    <property type="protein sequence ID" value="KIK18907.1"/>
    <property type="molecule type" value="Genomic_DNA"/>
</dbReference>
<dbReference type="Proteomes" id="UP000054018">
    <property type="component" value="Unassembled WGS sequence"/>
</dbReference>